<dbReference type="Proteomes" id="UP001459277">
    <property type="component" value="Unassembled WGS sequence"/>
</dbReference>
<dbReference type="EMBL" id="JAZDWU010000004">
    <property type="protein sequence ID" value="KAL0004976.1"/>
    <property type="molecule type" value="Genomic_DNA"/>
</dbReference>
<gene>
    <name evidence="1" type="ORF">SO802_012537</name>
</gene>
<accession>A0AAW2D3R7</accession>
<evidence type="ECO:0000313" key="1">
    <source>
        <dbReference type="EMBL" id="KAL0004976.1"/>
    </source>
</evidence>
<dbReference type="AlphaFoldDB" id="A0AAW2D3R7"/>
<protein>
    <submittedName>
        <fullName evidence="1">Uncharacterized protein</fullName>
    </submittedName>
</protein>
<organism evidence="1 2">
    <name type="scientific">Lithocarpus litseifolius</name>
    <dbReference type="NCBI Taxonomy" id="425828"/>
    <lineage>
        <taxon>Eukaryota</taxon>
        <taxon>Viridiplantae</taxon>
        <taxon>Streptophyta</taxon>
        <taxon>Embryophyta</taxon>
        <taxon>Tracheophyta</taxon>
        <taxon>Spermatophyta</taxon>
        <taxon>Magnoliopsida</taxon>
        <taxon>eudicotyledons</taxon>
        <taxon>Gunneridae</taxon>
        <taxon>Pentapetalae</taxon>
        <taxon>rosids</taxon>
        <taxon>fabids</taxon>
        <taxon>Fagales</taxon>
        <taxon>Fagaceae</taxon>
        <taxon>Lithocarpus</taxon>
    </lineage>
</organism>
<proteinExistence type="predicted"/>
<comment type="caution">
    <text evidence="1">The sequence shown here is derived from an EMBL/GenBank/DDBJ whole genome shotgun (WGS) entry which is preliminary data.</text>
</comment>
<sequence length="109" mass="11855">MAAHKHRNAVLEALTGKEVSLETTPQEVLSIMGVEAVSCPSLPFSDEEIPPEVATHTRFLQITIECISAKVPMVLIDNGSALNVLWFRTTFKVGLDIETIIPSPLTVKA</sequence>
<reference evidence="1 2" key="1">
    <citation type="submission" date="2024-01" db="EMBL/GenBank/DDBJ databases">
        <title>A telomere-to-telomere, gap-free genome of sweet tea (Lithocarpus litseifolius).</title>
        <authorList>
            <person name="Zhou J."/>
        </authorList>
    </citation>
    <scope>NUCLEOTIDE SEQUENCE [LARGE SCALE GENOMIC DNA]</scope>
    <source>
        <strain evidence="1">Zhou-2022a</strain>
        <tissue evidence="1">Leaf</tissue>
    </source>
</reference>
<name>A0AAW2D3R7_9ROSI</name>
<evidence type="ECO:0000313" key="2">
    <source>
        <dbReference type="Proteomes" id="UP001459277"/>
    </source>
</evidence>
<keyword evidence="2" id="KW-1185">Reference proteome</keyword>